<evidence type="ECO:0000313" key="3">
    <source>
        <dbReference type="Proteomes" id="UP000092600"/>
    </source>
</evidence>
<dbReference type="SUPFAM" id="SSF56112">
    <property type="entry name" value="Protein kinase-like (PK-like)"/>
    <property type="match status" value="1"/>
</dbReference>
<name>A0A199VI78_ANACO</name>
<gene>
    <name evidence="2" type="ORF">ACMD2_17451</name>
</gene>
<evidence type="ECO:0000259" key="1">
    <source>
        <dbReference type="Pfam" id="PF07714"/>
    </source>
</evidence>
<dbReference type="Pfam" id="PF07714">
    <property type="entry name" value="PK_Tyr_Ser-Thr"/>
    <property type="match status" value="1"/>
</dbReference>
<dbReference type="InterPro" id="IPR001245">
    <property type="entry name" value="Ser-Thr/Tyr_kinase_cat_dom"/>
</dbReference>
<evidence type="ECO:0000313" key="2">
    <source>
        <dbReference type="EMBL" id="OAY76586.1"/>
    </source>
</evidence>
<organism evidence="2 3">
    <name type="scientific">Ananas comosus</name>
    <name type="common">Pineapple</name>
    <name type="synonym">Ananas ananas</name>
    <dbReference type="NCBI Taxonomy" id="4615"/>
    <lineage>
        <taxon>Eukaryota</taxon>
        <taxon>Viridiplantae</taxon>
        <taxon>Streptophyta</taxon>
        <taxon>Embryophyta</taxon>
        <taxon>Tracheophyta</taxon>
        <taxon>Spermatophyta</taxon>
        <taxon>Magnoliopsida</taxon>
        <taxon>Liliopsida</taxon>
        <taxon>Poales</taxon>
        <taxon>Bromeliaceae</taxon>
        <taxon>Bromelioideae</taxon>
        <taxon>Ananas</taxon>
    </lineage>
</organism>
<feature type="domain" description="Serine-threonine/tyrosine-protein kinase catalytic" evidence="1">
    <location>
        <begin position="210"/>
        <end position="251"/>
    </location>
</feature>
<accession>A0A199VI78</accession>
<dbReference type="Proteomes" id="UP000092600">
    <property type="component" value="Unassembled WGS sequence"/>
</dbReference>
<sequence length="270" mass="29845">MILKDVRIDFASVSKASSPATLASDSPEPLDASSWQTDVVPFDEALLLRSIFMLALSIRGRMSLTFPATRWPNGPWPSKTPQKARNDHAIPNQTVKMREKRLKRGRNGRNRTSQKIMASWLTPFLPCCVKSDATRLSPFPTNLPGTLLSSSSSTRAPTPIVAPFLFPAAHFLCLLHAGTLAQTPRSSPGRHDPIPSTTYQRTHFRAGGILNNTLRPSVPSSCDVEWRKLMEQCWAANPDQRPSFTQIAAQLRSIIQNNNSAEGQMLSNDT</sequence>
<proteinExistence type="predicted"/>
<dbReference type="InterPro" id="IPR011009">
    <property type="entry name" value="Kinase-like_dom_sf"/>
</dbReference>
<dbReference type="EMBL" id="LSRQ01001775">
    <property type="protein sequence ID" value="OAY76586.1"/>
    <property type="molecule type" value="Genomic_DNA"/>
</dbReference>
<dbReference type="GO" id="GO:0004672">
    <property type="term" value="F:protein kinase activity"/>
    <property type="evidence" value="ECO:0007669"/>
    <property type="project" value="InterPro"/>
</dbReference>
<protein>
    <recommendedName>
        <fullName evidence="1">Serine-threonine/tyrosine-protein kinase catalytic domain-containing protein</fullName>
    </recommendedName>
</protein>
<reference evidence="2 3" key="1">
    <citation type="journal article" date="2016" name="DNA Res.">
        <title>The draft genome of MD-2 pineapple using hybrid error correction of long reads.</title>
        <authorList>
            <person name="Redwan R.M."/>
            <person name="Saidin A."/>
            <person name="Kumar S.V."/>
        </authorList>
    </citation>
    <scope>NUCLEOTIDE SEQUENCE [LARGE SCALE GENOMIC DNA]</scope>
    <source>
        <strain evidence="3">cv. MD2</strain>
        <tissue evidence="2">Leaf</tissue>
    </source>
</reference>
<dbReference type="AlphaFoldDB" id="A0A199VI78"/>
<dbReference type="Gene3D" id="1.10.510.10">
    <property type="entry name" value="Transferase(Phosphotransferase) domain 1"/>
    <property type="match status" value="1"/>
</dbReference>
<dbReference type="STRING" id="4615.A0A199VI78"/>
<comment type="caution">
    <text evidence="2">The sequence shown here is derived from an EMBL/GenBank/DDBJ whole genome shotgun (WGS) entry which is preliminary data.</text>
</comment>